<reference evidence="2" key="1">
    <citation type="submission" date="2022-06" db="EMBL/GenBank/DDBJ databases">
        <title>Solitalea sp. MAHUQ-68 isolated from rhizospheric soil.</title>
        <authorList>
            <person name="Huq M.A."/>
        </authorList>
    </citation>
    <scope>NUCLEOTIDE SEQUENCE</scope>
    <source>
        <strain evidence="2">MAHUQ-68</strain>
    </source>
</reference>
<name>A0A9X2F2B0_9SPHI</name>
<dbReference type="RefSeq" id="WP_252587939.1">
    <property type="nucleotide sequence ID" value="NZ_JAMWYS010000035.1"/>
</dbReference>
<dbReference type="EMBL" id="JAMWYS010000035">
    <property type="protein sequence ID" value="MCO4293357.1"/>
    <property type="molecule type" value="Genomic_DNA"/>
</dbReference>
<feature type="signal peptide" evidence="1">
    <location>
        <begin position="1"/>
        <end position="21"/>
    </location>
</feature>
<proteinExistence type="predicted"/>
<feature type="chain" id="PRO_5040821617" description="Cytochrome c domain-containing protein" evidence="1">
    <location>
        <begin position="22"/>
        <end position="124"/>
    </location>
</feature>
<dbReference type="PROSITE" id="PS51257">
    <property type="entry name" value="PROKAR_LIPOPROTEIN"/>
    <property type="match status" value="1"/>
</dbReference>
<evidence type="ECO:0008006" key="4">
    <source>
        <dbReference type="Google" id="ProtNLM"/>
    </source>
</evidence>
<gene>
    <name evidence="2" type="ORF">NF867_10820</name>
</gene>
<keyword evidence="1" id="KW-0732">Signal</keyword>
<keyword evidence="3" id="KW-1185">Reference proteome</keyword>
<evidence type="ECO:0000313" key="3">
    <source>
        <dbReference type="Proteomes" id="UP001155182"/>
    </source>
</evidence>
<sequence length="124" mass="13797">MQKEIIVMLSLVFLMSCTRMAPETDPDTDGSANCTPLFPDKQVTYNGYVKRIVATHCTITCHKGGNNPGPGNFTTYAGLRPFANDIFYFRVVQDNADMPQGRAPLPKAVRDSLNIWLKNCIPEN</sequence>
<evidence type="ECO:0000313" key="2">
    <source>
        <dbReference type="EMBL" id="MCO4293357.1"/>
    </source>
</evidence>
<dbReference type="Proteomes" id="UP001155182">
    <property type="component" value="Unassembled WGS sequence"/>
</dbReference>
<protein>
    <recommendedName>
        <fullName evidence="4">Cytochrome c domain-containing protein</fullName>
    </recommendedName>
</protein>
<accession>A0A9X2F2B0</accession>
<comment type="caution">
    <text evidence="2">The sequence shown here is derived from an EMBL/GenBank/DDBJ whole genome shotgun (WGS) entry which is preliminary data.</text>
</comment>
<evidence type="ECO:0000256" key="1">
    <source>
        <dbReference type="SAM" id="SignalP"/>
    </source>
</evidence>
<dbReference type="AlphaFoldDB" id="A0A9X2F2B0"/>
<organism evidence="2 3">
    <name type="scientific">Solitalea agri</name>
    <dbReference type="NCBI Taxonomy" id="2953739"/>
    <lineage>
        <taxon>Bacteria</taxon>
        <taxon>Pseudomonadati</taxon>
        <taxon>Bacteroidota</taxon>
        <taxon>Sphingobacteriia</taxon>
        <taxon>Sphingobacteriales</taxon>
        <taxon>Sphingobacteriaceae</taxon>
        <taxon>Solitalea</taxon>
    </lineage>
</organism>